<dbReference type="InterPro" id="IPR051198">
    <property type="entry name" value="BchE-like"/>
</dbReference>
<keyword evidence="3" id="KW-0479">Metal-binding</keyword>
<dbReference type="Proteomes" id="UP000018461">
    <property type="component" value="Unassembled WGS sequence"/>
</dbReference>
<dbReference type="SFLD" id="SFLDG01082">
    <property type="entry name" value="B12-binding_domain_containing"/>
    <property type="match status" value="1"/>
</dbReference>
<evidence type="ECO:0000256" key="2">
    <source>
        <dbReference type="ARBA" id="ARBA00022691"/>
    </source>
</evidence>
<dbReference type="GO" id="GO:0003824">
    <property type="term" value="F:catalytic activity"/>
    <property type="evidence" value="ECO:0007669"/>
    <property type="project" value="InterPro"/>
</dbReference>
<evidence type="ECO:0000256" key="5">
    <source>
        <dbReference type="ARBA" id="ARBA00023014"/>
    </source>
</evidence>
<dbReference type="InterPro" id="IPR023404">
    <property type="entry name" value="rSAM_horseshoe"/>
</dbReference>
<dbReference type="Pfam" id="PF04055">
    <property type="entry name" value="Radical_SAM"/>
    <property type="match status" value="1"/>
</dbReference>
<protein>
    <recommendedName>
        <fullName evidence="6">Radical SAM core domain-containing protein</fullName>
    </recommendedName>
</protein>
<evidence type="ECO:0000259" key="6">
    <source>
        <dbReference type="PROSITE" id="PS51918"/>
    </source>
</evidence>
<dbReference type="Gene3D" id="3.80.30.20">
    <property type="entry name" value="tm_1862 like domain"/>
    <property type="match status" value="1"/>
</dbReference>
<dbReference type="PROSITE" id="PS51918">
    <property type="entry name" value="RADICAL_SAM"/>
    <property type="match status" value="1"/>
</dbReference>
<reference evidence="7" key="1">
    <citation type="submission" date="2011-08" db="EMBL/GenBank/DDBJ databases">
        <authorList>
            <consortium name="The Broad Institute Genome Sequencing Platform"/>
            <person name="Earl A."/>
            <person name="Ward D."/>
            <person name="Feldgarden M."/>
            <person name="Gevers D."/>
            <person name="Sizova M."/>
            <person name="Hazen A."/>
            <person name="Epstein S."/>
            <person name="Young S.K."/>
            <person name="Zeng Q."/>
            <person name="Gargeya S."/>
            <person name="Fitzgerald M."/>
            <person name="Haas B."/>
            <person name="Abouelleil A."/>
            <person name="Alvarado L."/>
            <person name="Arachchi H.M."/>
            <person name="Berlin A."/>
            <person name="Brown A."/>
            <person name="Chapman S.B."/>
            <person name="Chen Z."/>
            <person name="Dunbar C."/>
            <person name="Freedman E."/>
            <person name="Gearin G."/>
            <person name="Gellesch M."/>
            <person name="Goldberg J."/>
            <person name="Griggs A."/>
            <person name="Gujja S."/>
            <person name="Heiman D."/>
            <person name="Howarth C."/>
            <person name="Larson L."/>
            <person name="Lui A."/>
            <person name="MacDonald P.J.P."/>
            <person name="Montmayeur A."/>
            <person name="Murphy C."/>
            <person name="Neiman D."/>
            <person name="Pearson M."/>
            <person name="Priest M."/>
            <person name="Roberts A."/>
            <person name="Saif S."/>
            <person name="Shea T."/>
            <person name="Shenoy N."/>
            <person name="Sisk P."/>
            <person name="Stolte C."/>
            <person name="Sykes S."/>
            <person name="Wortman J."/>
            <person name="Nusbaum C."/>
            <person name="Birren B."/>
        </authorList>
    </citation>
    <scope>NUCLEOTIDE SEQUENCE</scope>
    <source>
        <strain evidence="7">ACB1</strain>
    </source>
</reference>
<accession>G9WM94</accession>
<feature type="domain" description="Radical SAM core" evidence="6">
    <location>
        <begin position="11"/>
        <end position="238"/>
    </location>
</feature>
<dbReference type="GO" id="GO:0051536">
    <property type="term" value="F:iron-sulfur cluster binding"/>
    <property type="evidence" value="ECO:0007669"/>
    <property type="project" value="UniProtKB-KW"/>
</dbReference>
<evidence type="ECO:0000313" key="7">
    <source>
        <dbReference type="EMBL" id="EHL12440.1"/>
    </source>
</evidence>
<name>G9WM94_9FIRM</name>
<dbReference type="InterPro" id="IPR006638">
    <property type="entry name" value="Elp3/MiaA/NifB-like_rSAM"/>
</dbReference>
<dbReference type="PANTHER" id="PTHR43409:SF4">
    <property type="entry name" value="RADICAL SAM SUPERFAMILY PROTEIN"/>
    <property type="match status" value="1"/>
</dbReference>
<dbReference type="PANTHER" id="PTHR43409">
    <property type="entry name" value="ANAEROBIC MAGNESIUM-PROTOPORPHYRIN IX MONOMETHYL ESTER CYCLASE-RELATED"/>
    <property type="match status" value="1"/>
</dbReference>
<evidence type="ECO:0000256" key="1">
    <source>
        <dbReference type="ARBA" id="ARBA00001966"/>
    </source>
</evidence>
<keyword evidence="2" id="KW-0949">S-adenosyl-L-methionine</keyword>
<reference evidence="7" key="2">
    <citation type="submission" date="2013-03" db="EMBL/GenBank/DDBJ databases">
        <title>The Genome Sequence of Oribacterium sp. ACB1.</title>
        <authorList>
            <consortium name="The Broad Institute Genomics Platform"/>
            <consortium name="The Broad Institute Genome Sequencing Center for Infectious Disease"/>
            <person name="Earl A."/>
            <person name="Ward D."/>
            <person name="Feldgarden M."/>
            <person name="Gevers D."/>
            <person name="Sizova M."/>
            <person name="Hazen A."/>
            <person name="Epstein S."/>
            <person name="Walker B."/>
            <person name="Young S."/>
            <person name="Zeng Q."/>
            <person name="Gargeya S."/>
            <person name="Fitzgerald M."/>
            <person name="Haas B."/>
            <person name="Abouelleil A."/>
            <person name="Allen A.W."/>
            <person name="Alvarado L."/>
            <person name="Arachchi H.M."/>
            <person name="Berlin A.M."/>
            <person name="Chapman S.B."/>
            <person name="Gainer-Dewar J."/>
            <person name="Goldberg J."/>
            <person name="Griggs A."/>
            <person name="Gujja S."/>
            <person name="Hansen M."/>
            <person name="Howarth C."/>
            <person name="Imamovic A."/>
            <person name="Ireland A."/>
            <person name="Larimer J."/>
            <person name="McCowan C."/>
            <person name="Murphy C."/>
            <person name="Pearson M."/>
            <person name="Poon T.W."/>
            <person name="Priest M."/>
            <person name="Roberts A."/>
            <person name="Saif S."/>
            <person name="Shea T."/>
            <person name="Sisk P."/>
            <person name="Sykes S."/>
            <person name="Wortman J."/>
            <person name="Nusbaum C."/>
            <person name="Birren B."/>
        </authorList>
    </citation>
    <scope>NUCLEOTIDE SEQUENCE [LARGE SCALE GENOMIC DNA]</scope>
    <source>
        <strain evidence="7">ACB1</strain>
    </source>
</reference>
<dbReference type="PATRIC" id="fig|796943.3.peg.873"/>
<organism evidence="7 8">
    <name type="scientific">Oribacterium parvum ACB1</name>
    <dbReference type="NCBI Taxonomy" id="796943"/>
    <lineage>
        <taxon>Bacteria</taxon>
        <taxon>Bacillati</taxon>
        <taxon>Bacillota</taxon>
        <taxon>Clostridia</taxon>
        <taxon>Lachnospirales</taxon>
        <taxon>Lachnospiraceae</taxon>
        <taxon>Oribacterium</taxon>
    </lineage>
</organism>
<dbReference type="InterPro" id="IPR007197">
    <property type="entry name" value="rSAM"/>
</dbReference>
<dbReference type="SUPFAM" id="SSF102114">
    <property type="entry name" value="Radical SAM enzymes"/>
    <property type="match status" value="1"/>
</dbReference>
<keyword evidence="5" id="KW-0411">Iron-sulfur</keyword>
<dbReference type="SMART" id="SM00729">
    <property type="entry name" value="Elp3"/>
    <property type="match status" value="1"/>
</dbReference>
<keyword evidence="4" id="KW-0408">Iron</keyword>
<comment type="caution">
    <text evidence="7">The sequence shown here is derived from an EMBL/GenBank/DDBJ whole genome shotgun (WGS) entry which is preliminary data.</text>
</comment>
<gene>
    <name evidence="7" type="ORF">HMPREF9625_00477</name>
</gene>
<evidence type="ECO:0000256" key="3">
    <source>
        <dbReference type="ARBA" id="ARBA00022723"/>
    </source>
</evidence>
<proteinExistence type="predicted"/>
<dbReference type="InterPro" id="IPR058240">
    <property type="entry name" value="rSAM_sf"/>
</dbReference>
<evidence type="ECO:0000256" key="4">
    <source>
        <dbReference type="ARBA" id="ARBA00023004"/>
    </source>
</evidence>
<dbReference type="CDD" id="cd01335">
    <property type="entry name" value="Radical_SAM"/>
    <property type="match status" value="1"/>
</dbReference>
<comment type="cofactor">
    <cofactor evidence="1">
        <name>[4Fe-4S] cluster</name>
        <dbReference type="ChEBI" id="CHEBI:49883"/>
    </cofactor>
</comment>
<dbReference type="GO" id="GO:0046872">
    <property type="term" value="F:metal ion binding"/>
    <property type="evidence" value="ECO:0007669"/>
    <property type="project" value="UniProtKB-KW"/>
</dbReference>
<sequence length="308" mass="35520">MDYEGRICRSPMEKSSYMLPVTVGCPYNGCHFCNLFRDLHYRELPFSQIEEELRRVQNAGGKPKKIFLGDGCAFSLKTEQLLKILNLIHQYFPECDIINSDATVTSIRMKTDEELRALSENGYKHLYIGIESGLQDVLSFMHKEHDVVEAEREIARIKNAGMIYDAHIMSGVAGKERGIENAEALAAFLNRTKPEFVVNFSMFISSDTPLYQDIVKGSFQPATELENLKEDRRVVELLATDGTELFYDSFHDCIRKRVWGTLAKDREKMLKQLDKWIEEFEKKESIYATDFSYKNCPAQTMFDLENIV</sequence>
<dbReference type="AlphaFoldDB" id="G9WM94"/>
<dbReference type="RefSeq" id="WP_009534341.1">
    <property type="nucleotide sequence ID" value="NZ_KE148312.1"/>
</dbReference>
<dbReference type="EMBL" id="AFZC02000003">
    <property type="protein sequence ID" value="EHL12440.1"/>
    <property type="molecule type" value="Genomic_DNA"/>
</dbReference>
<dbReference type="PROSITE" id="PS51257">
    <property type="entry name" value="PROKAR_LIPOPROTEIN"/>
    <property type="match status" value="1"/>
</dbReference>
<dbReference type="STRING" id="796943.HMPREF9625_00477"/>
<evidence type="ECO:0000313" key="8">
    <source>
        <dbReference type="Proteomes" id="UP000018461"/>
    </source>
</evidence>
<dbReference type="SFLD" id="SFLDS00029">
    <property type="entry name" value="Radical_SAM"/>
    <property type="match status" value="1"/>
</dbReference>
<keyword evidence="8" id="KW-1185">Reference proteome</keyword>
<dbReference type="SFLD" id="SFLDG01095">
    <property type="entry name" value="Uncharacterised_Radical_SAM_Su"/>
    <property type="match status" value="1"/>
</dbReference>
<dbReference type="HOGENOM" id="CLU_044464_0_0_9"/>